<dbReference type="GO" id="GO:0006633">
    <property type="term" value="P:fatty acid biosynthetic process"/>
    <property type="evidence" value="ECO:0007669"/>
    <property type="project" value="InterPro"/>
</dbReference>
<evidence type="ECO:0000313" key="11">
    <source>
        <dbReference type="Proteomes" id="UP001178281"/>
    </source>
</evidence>
<dbReference type="Pfam" id="PF00698">
    <property type="entry name" value="Acyl_transf_1"/>
    <property type="match status" value="1"/>
</dbReference>
<evidence type="ECO:0000256" key="1">
    <source>
        <dbReference type="ARBA" id="ARBA00022450"/>
    </source>
</evidence>
<sequence length="1787" mass="187622">MTSPSTTDRRALVTEALRRIDELTERLAIAQQGDREPIAVVGIGCRLPGGVSDPEEYWDLLDNGIDGVVRVPGDRWDADELYSPDHTVPGTICNREGGFLTDWDPAAFDAEFFGISPREAAGMDPQHRLLLEVAWQALEHAGIVPTSLRGSRTGVYVGLTTTDYSTTLAGALEPDEIDPYVPFGSAHNFAAGRLSYFLGLNGPAVVLDTACSSSLSALHLACQGLRSRESDAALVAGVNLVLSPENSIACSRWGMLAPDGRCKPFDASADGYVRSEGCGVVVLKRLSDAVAAGDRVLAVVRGTAVNQDGASSGQTVPNGPAQQALLRRALEISDLAPGTIDFIESHGTGTALGDPIELDTLARVFGERAGAAPLVIGAVKSNLGHLESAAGMAGFIKTVLALGRGRIPGNLHFDALTPHAGEGAEKFVFPTGTIDWPALDRPRRAGVSSFGVSGTNAHVIVEQAPPIDTAPDADHLSPDTAAAVARLTLSGKSIERIKASAAALAHWLDGAGASVPLADVAHELQFRRPRFPRIATVIAADHEGAVRGLHALAEGRPAPGVVAPQRGGRRPGTVFVFSGQGAQWAGMGRRLMADDPAFAAAVRELDADFRDVVGFSLEQALSDASPLSGIDRIQPVLVGVQLALVELWKSRGVEPDAVIGHSMGEVAAAVTAGALSVRDGLTVIATRSALMKRDLAGRGAMALLELDADAAAEVAARHEGVSVAVVASPRQTVVAGDPDRIDAAIAEVSARDLLARRIDVDVASHHATVDPILDELRASLADITPAVPQIPFHSTVQAGQEGPRVDADYWADNLRRPVLFADAVSAAAKVCGTFIEISPHPLLTSAIEDVVDESTCVVGTLLRDAAEAVQFEANLTAVRGPGYPVEPQRPRPPVDLPATQWMRQRHWIVPRASVIDAPAPVADGGPHGWFLELAFPERALAAAEPEPRRWLVVTDEDGDELGALLGDGALVVRAAALVDDTGAVRSALHGVDRVVYAPAMPRDGVDPSSARRGVRDVATLIRLLREHGNGARLTVLTRNAEAVSEGEVANPAHAALWGAGRTLALEHPELWGGLIDVDAALPPQLVAAALTAEAGAADDEDQVLYRTGVRRVPRLRRTTAPIARNDVGGDETHLVIGATGNIGGDVIRQLARMGARTVVALSRRGGLPDGLEDELAENGTRIVPVAIDAADRSAMTELFARFGDDLPPLGGVYVSSLAGGAGLLSELSADDIDAMFRAKVDVLAIVHELSLHTPLRDLVVFSSITGLTGSRWLGHYTAANAYADAVAAVRRHLGLPVRVVDWGLFESWAQAQPDTASAGLTPMPNDAAVRCLPYVLGPEAPTRSVIAGADWPLLAESFRTRAPMKILDGLLGARYEAAVDLPAPQHGSVQGRDDADGGWLAGLSAGRRPYPTPHRVRGVEVVPVSVIAATLASVAAGAELRDLRFEYPIVLDRPRAVHVRRSDDGIVITSSADPNAAAERWIRHASAGFGTARAGTEDDRDDAGTRAAAFETPEYDAAAVADRVRDWGVEGRPFPWEVTGYVSGPGSITAEVTLDADASVASATDAAVHLARLIGRMDAGLLLPVSIDAATTGAAPVGDRVVVQVTRRPGGDEDLLVDARIDDADGRTWCELRGLRFAPLEAGSMSGADPADLDGEDPVGSLPDLSTLTPQQAQTAVRDLLRAVLARELGTDPEVVDVDSPFPELGLDSMMAMAVLRDAKAKVGVDLSATMLWDHPTVAQLAAHIVQLVAPALDATDIGDTDAPAETSLLDELFESAETFSDAERSI</sequence>
<dbReference type="Gene3D" id="3.30.70.250">
    <property type="entry name" value="Malonyl-CoA ACP transacylase, ACP-binding"/>
    <property type="match status" value="1"/>
</dbReference>
<feature type="region of interest" description="C-terminal hotdog fold" evidence="6">
    <location>
        <begin position="1512"/>
        <end position="1646"/>
    </location>
</feature>
<protein>
    <submittedName>
        <fullName evidence="10">Type I polyketide synthase</fullName>
    </submittedName>
</protein>
<dbReference type="GO" id="GO:0004312">
    <property type="term" value="F:fatty acid synthase activity"/>
    <property type="evidence" value="ECO:0007669"/>
    <property type="project" value="TreeGrafter"/>
</dbReference>
<evidence type="ECO:0000256" key="3">
    <source>
        <dbReference type="ARBA" id="ARBA00022679"/>
    </source>
</evidence>
<feature type="domain" description="Carrier" evidence="7">
    <location>
        <begin position="1675"/>
        <end position="1749"/>
    </location>
</feature>
<dbReference type="InterPro" id="IPR042104">
    <property type="entry name" value="PKS_dehydratase_sf"/>
</dbReference>
<feature type="active site" description="Proton acceptor; for dehydratase activity" evidence="6">
    <location>
        <position position="1414"/>
    </location>
</feature>
<dbReference type="InterPro" id="IPR014030">
    <property type="entry name" value="Ketoacyl_synth_N"/>
</dbReference>
<dbReference type="CDD" id="cd00833">
    <property type="entry name" value="PKS"/>
    <property type="match status" value="1"/>
</dbReference>
<feature type="active site" description="Proton donor; for dehydratase activity" evidence="6">
    <location>
        <position position="1565"/>
    </location>
</feature>
<dbReference type="InterPro" id="IPR013968">
    <property type="entry name" value="PKS_KR"/>
</dbReference>
<dbReference type="Gene3D" id="3.10.129.110">
    <property type="entry name" value="Polyketide synthase dehydratase"/>
    <property type="match status" value="1"/>
</dbReference>
<accession>A0AA90NQL5</accession>
<dbReference type="SMART" id="SM01294">
    <property type="entry name" value="PKS_PP_betabranch"/>
    <property type="match status" value="1"/>
</dbReference>
<dbReference type="PROSITE" id="PS00606">
    <property type="entry name" value="KS3_1"/>
    <property type="match status" value="1"/>
</dbReference>
<keyword evidence="3" id="KW-0808">Transferase</keyword>
<evidence type="ECO:0000259" key="7">
    <source>
        <dbReference type="PROSITE" id="PS50075"/>
    </source>
</evidence>
<dbReference type="InterPro" id="IPR006162">
    <property type="entry name" value="Ppantetheine_attach_site"/>
</dbReference>
<dbReference type="FunFam" id="3.40.47.10:FF:000019">
    <property type="entry name" value="Polyketide synthase type I"/>
    <property type="match status" value="1"/>
</dbReference>
<feature type="domain" description="PKS/mFAS DH" evidence="9">
    <location>
        <begin position="1368"/>
        <end position="1646"/>
    </location>
</feature>
<dbReference type="Pfam" id="PF00109">
    <property type="entry name" value="ketoacyl-synt"/>
    <property type="match status" value="1"/>
</dbReference>
<dbReference type="SMART" id="SM00823">
    <property type="entry name" value="PKS_PP"/>
    <property type="match status" value="1"/>
</dbReference>
<dbReference type="InterPro" id="IPR016036">
    <property type="entry name" value="Malonyl_transacylase_ACP-bd"/>
</dbReference>
<proteinExistence type="predicted"/>
<keyword evidence="1" id="KW-0596">Phosphopantetheine</keyword>
<gene>
    <name evidence="10" type="ORF">Q7X28_13275</name>
</gene>
<dbReference type="SMART" id="SM00822">
    <property type="entry name" value="PKS_KR"/>
    <property type="match status" value="1"/>
</dbReference>
<dbReference type="InterPro" id="IPR036291">
    <property type="entry name" value="NAD(P)-bd_dom_sf"/>
</dbReference>
<reference evidence="10" key="1">
    <citation type="submission" date="2023-08" db="EMBL/GenBank/DDBJ databases">
        <title>The draft genome of Tsukamurella strandjordii strain 050030.</title>
        <authorList>
            <person name="Zhao F."/>
            <person name="Feng Y."/>
            <person name="Zong Z."/>
        </authorList>
    </citation>
    <scope>NUCLEOTIDE SEQUENCE</scope>
    <source>
        <strain evidence="10">050030</strain>
    </source>
</reference>
<keyword evidence="5" id="KW-0511">Multifunctional enzyme</keyword>
<dbReference type="InterPro" id="IPR018201">
    <property type="entry name" value="Ketoacyl_synth_AS"/>
</dbReference>
<feature type="domain" description="Ketosynthase family 3 (KS3)" evidence="8">
    <location>
        <begin position="35"/>
        <end position="463"/>
    </location>
</feature>
<keyword evidence="2" id="KW-0597">Phosphoprotein</keyword>
<evidence type="ECO:0000256" key="5">
    <source>
        <dbReference type="ARBA" id="ARBA00023268"/>
    </source>
</evidence>
<comment type="caution">
    <text evidence="10">The sequence shown here is derived from an EMBL/GenBank/DDBJ whole genome shotgun (WGS) entry which is preliminary data.</text>
</comment>
<dbReference type="EMBL" id="JAUTIX010000004">
    <property type="protein sequence ID" value="MDP0398899.1"/>
    <property type="molecule type" value="Genomic_DNA"/>
</dbReference>
<evidence type="ECO:0000256" key="2">
    <source>
        <dbReference type="ARBA" id="ARBA00022553"/>
    </source>
</evidence>
<dbReference type="RefSeq" id="WP_305111643.1">
    <property type="nucleotide sequence ID" value="NZ_JAUTIX010000004.1"/>
</dbReference>
<organism evidence="10 11">
    <name type="scientific">Tsukamurella strandjordii</name>
    <dbReference type="NCBI Taxonomy" id="147577"/>
    <lineage>
        <taxon>Bacteria</taxon>
        <taxon>Bacillati</taxon>
        <taxon>Actinomycetota</taxon>
        <taxon>Actinomycetes</taxon>
        <taxon>Mycobacteriales</taxon>
        <taxon>Tsukamurellaceae</taxon>
        <taxon>Tsukamurella</taxon>
    </lineage>
</organism>
<evidence type="ECO:0000259" key="9">
    <source>
        <dbReference type="PROSITE" id="PS52019"/>
    </source>
</evidence>
<dbReference type="SUPFAM" id="SSF55048">
    <property type="entry name" value="Probable ACP-binding domain of malonyl-CoA ACP transacylase"/>
    <property type="match status" value="1"/>
</dbReference>
<dbReference type="PROSITE" id="PS00012">
    <property type="entry name" value="PHOSPHOPANTETHEINE"/>
    <property type="match status" value="1"/>
</dbReference>
<dbReference type="SMART" id="SM00827">
    <property type="entry name" value="PKS_AT"/>
    <property type="match status" value="1"/>
</dbReference>
<dbReference type="InterPro" id="IPR050091">
    <property type="entry name" value="PKS_NRPS_Biosynth_Enz"/>
</dbReference>
<dbReference type="InterPro" id="IPR016039">
    <property type="entry name" value="Thiolase-like"/>
</dbReference>
<dbReference type="CDD" id="cd05274">
    <property type="entry name" value="KR_FAS_SDR_x"/>
    <property type="match status" value="1"/>
</dbReference>
<keyword evidence="11" id="KW-1185">Reference proteome</keyword>
<evidence type="ECO:0000259" key="8">
    <source>
        <dbReference type="PROSITE" id="PS52004"/>
    </source>
</evidence>
<dbReference type="InterPro" id="IPR009081">
    <property type="entry name" value="PP-bd_ACP"/>
</dbReference>
<dbReference type="InterPro" id="IPR020806">
    <property type="entry name" value="PKS_PP-bd"/>
</dbReference>
<dbReference type="InterPro" id="IPR014043">
    <property type="entry name" value="Acyl_transferase_dom"/>
</dbReference>
<evidence type="ECO:0000256" key="4">
    <source>
        <dbReference type="ARBA" id="ARBA00022857"/>
    </source>
</evidence>
<dbReference type="GO" id="GO:0004315">
    <property type="term" value="F:3-oxoacyl-[acyl-carrier-protein] synthase activity"/>
    <property type="evidence" value="ECO:0007669"/>
    <property type="project" value="InterPro"/>
</dbReference>
<dbReference type="InterPro" id="IPR049900">
    <property type="entry name" value="PKS_mFAS_DH"/>
</dbReference>
<evidence type="ECO:0000256" key="6">
    <source>
        <dbReference type="PROSITE-ProRule" id="PRU01363"/>
    </source>
</evidence>
<dbReference type="Gene3D" id="3.40.50.720">
    <property type="entry name" value="NAD(P)-binding Rossmann-like Domain"/>
    <property type="match status" value="1"/>
</dbReference>
<dbReference type="Pfam" id="PF02801">
    <property type="entry name" value="Ketoacyl-synt_C"/>
    <property type="match status" value="1"/>
</dbReference>
<dbReference type="PROSITE" id="PS50075">
    <property type="entry name" value="CARRIER"/>
    <property type="match status" value="1"/>
</dbReference>
<evidence type="ECO:0000313" key="10">
    <source>
        <dbReference type="EMBL" id="MDP0398899.1"/>
    </source>
</evidence>
<dbReference type="PANTHER" id="PTHR43775:SF37">
    <property type="entry name" value="SI:DKEY-61P9.11"/>
    <property type="match status" value="1"/>
</dbReference>
<dbReference type="InterPro" id="IPR020841">
    <property type="entry name" value="PKS_Beta-ketoAc_synthase_dom"/>
</dbReference>
<dbReference type="SUPFAM" id="SSF52151">
    <property type="entry name" value="FabD/lysophospholipase-like"/>
    <property type="match status" value="1"/>
</dbReference>
<dbReference type="PROSITE" id="PS52004">
    <property type="entry name" value="KS3_2"/>
    <property type="match status" value="1"/>
</dbReference>
<feature type="region of interest" description="N-terminal hotdog fold" evidence="6">
    <location>
        <begin position="1368"/>
        <end position="1496"/>
    </location>
</feature>
<dbReference type="Proteomes" id="UP001178281">
    <property type="component" value="Unassembled WGS sequence"/>
</dbReference>
<dbReference type="SUPFAM" id="SSF53901">
    <property type="entry name" value="Thiolase-like"/>
    <property type="match status" value="1"/>
</dbReference>
<dbReference type="SUPFAM" id="SSF47336">
    <property type="entry name" value="ACP-like"/>
    <property type="match status" value="1"/>
</dbReference>
<keyword evidence="4" id="KW-0521">NADP</keyword>
<dbReference type="InterPro" id="IPR001227">
    <property type="entry name" value="Ac_transferase_dom_sf"/>
</dbReference>
<dbReference type="InterPro" id="IPR016035">
    <property type="entry name" value="Acyl_Trfase/lysoPLipase"/>
</dbReference>
<dbReference type="Gene3D" id="3.40.47.10">
    <property type="match status" value="1"/>
</dbReference>
<dbReference type="Gene3D" id="1.10.1200.10">
    <property type="entry name" value="ACP-like"/>
    <property type="match status" value="1"/>
</dbReference>
<dbReference type="PANTHER" id="PTHR43775">
    <property type="entry name" value="FATTY ACID SYNTHASE"/>
    <property type="match status" value="1"/>
</dbReference>
<dbReference type="InterPro" id="IPR057326">
    <property type="entry name" value="KR_dom"/>
</dbReference>
<dbReference type="Pfam" id="PF08659">
    <property type="entry name" value="KR"/>
    <property type="match status" value="1"/>
</dbReference>
<dbReference type="InterPro" id="IPR014031">
    <property type="entry name" value="Ketoacyl_synth_C"/>
</dbReference>
<name>A0AA90NQL5_9ACTN</name>
<dbReference type="Pfam" id="PF00550">
    <property type="entry name" value="PP-binding"/>
    <property type="match status" value="1"/>
</dbReference>
<dbReference type="Gene3D" id="3.40.366.10">
    <property type="entry name" value="Malonyl-Coenzyme A Acyl Carrier Protein, domain 2"/>
    <property type="match status" value="1"/>
</dbReference>
<dbReference type="PROSITE" id="PS52019">
    <property type="entry name" value="PKS_MFAS_DH"/>
    <property type="match status" value="1"/>
</dbReference>
<dbReference type="GO" id="GO:0031177">
    <property type="term" value="F:phosphopantetheine binding"/>
    <property type="evidence" value="ECO:0007669"/>
    <property type="project" value="InterPro"/>
</dbReference>
<dbReference type="InterPro" id="IPR036736">
    <property type="entry name" value="ACP-like_sf"/>
</dbReference>
<dbReference type="SUPFAM" id="SSF51735">
    <property type="entry name" value="NAD(P)-binding Rossmann-fold domains"/>
    <property type="match status" value="2"/>
</dbReference>
<dbReference type="SMART" id="SM00825">
    <property type="entry name" value="PKS_KS"/>
    <property type="match status" value="1"/>
</dbReference>
<dbReference type="FunFam" id="3.30.70.250:FF:000003">
    <property type="entry name" value="Polyketide beta-ketoacyl synthase Pks3"/>
    <property type="match status" value="1"/>
</dbReference>